<name>A0A9N9I9Y5_9GLOM</name>
<keyword evidence="2" id="KW-1185">Reference proteome</keyword>
<organism evidence="1 2">
    <name type="scientific">Acaulospora morrowiae</name>
    <dbReference type="NCBI Taxonomy" id="94023"/>
    <lineage>
        <taxon>Eukaryota</taxon>
        <taxon>Fungi</taxon>
        <taxon>Fungi incertae sedis</taxon>
        <taxon>Mucoromycota</taxon>
        <taxon>Glomeromycotina</taxon>
        <taxon>Glomeromycetes</taxon>
        <taxon>Diversisporales</taxon>
        <taxon>Acaulosporaceae</taxon>
        <taxon>Acaulospora</taxon>
    </lineage>
</organism>
<feature type="non-terminal residue" evidence="1">
    <location>
        <position position="79"/>
    </location>
</feature>
<proteinExistence type="predicted"/>
<dbReference type="AlphaFoldDB" id="A0A9N9I9Y5"/>
<accession>A0A9N9I9Y5</accession>
<comment type="caution">
    <text evidence="1">The sequence shown here is derived from an EMBL/GenBank/DDBJ whole genome shotgun (WGS) entry which is preliminary data.</text>
</comment>
<dbReference type="Proteomes" id="UP000789342">
    <property type="component" value="Unassembled WGS sequence"/>
</dbReference>
<protein>
    <submittedName>
        <fullName evidence="1">17174_t:CDS:1</fullName>
    </submittedName>
</protein>
<reference evidence="1" key="1">
    <citation type="submission" date="2021-06" db="EMBL/GenBank/DDBJ databases">
        <authorList>
            <person name="Kallberg Y."/>
            <person name="Tangrot J."/>
            <person name="Rosling A."/>
        </authorList>
    </citation>
    <scope>NUCLEOTIDE SEQUENCE</scope>
    <source>
        <strain evidence="1">CL551</strain>
    </source>
</reference>
<dbReference type="EMBL" id="CAJVPV010024617">
    <property type="protein sequence ID" value="CAG8726876.1"/>
    <property type="molecule type" value="Genomic_DNA"/>
</dbReference>
<dbReference type="SUPFAM" id="SSF81383">
    <property type="entry name" value="F-box domain"/>
    <property type="match status" value="1"/>
</dbReference>
<sequence>MPASPRLNDDLIIEIIQLLQDDVTSIYKCLLCCRGWCRLFVPVLWRRPFSKIGTPSNYKLLLRTYIMCFNEEELANLIP</sequence>
<dbReference type="OrthoDB" id="2443043at2759"/>
<dbReference type="InterPro" id="IPR036047">
    <property type="entry name" value="F-box-like_dom_sf"/>
</dbReference>
<evidence type="ECO:0000313" key="1">
    <source>
        <dbReference type="EMBL" id="CAG8726876.1"/>
    </source>
</evidence>
<gene>
    <name evidence="1" type="ORF">AMORRO_LOCUS13720</name>
</gene>
<evidence type="ECO:0000313" key="2">
    <source>
        <dbReference type="Proteomes" id="UP000789342"/>
    </source>
</evidence>